<sequence length="473" mass="55743">MSVLLNVHTKKARSNFWRYCTNINSEFCYLTLENGDYDEKVYLYENSTTRALLICDEDNKKIFLISPMTNDEYSVKTEAYLNMNGKYENIVVKYLTKIEEFDLSVYNCEYNEDIAKYCHKLYDFNYELDKSYQVCIKSCINNNDMTKIQELDYDSKLQVKLKPIRSRLYPCIPHYNVNINSVEENSILSGSTILNTNNKIIGILSRRFYGKKFIGIPSYCIRYTIDMINNGIDVSNLKTVCVDMDLFSAEKDEEKFWCAQIKENKSWFSYDIPKDKYIYAVNDQKFNENGQLYSQKLNTFLPLNTYVLLHSESPFFFDMLCGTTEKIDKINVVPQEYKKYLPISVKQSYECVIVNGLVFIEASEEYLQTLSHMKIINIQQEKELLPFKREQHKTILLADVLYDNIIDELSNKYRKNNLPYISAGNDTYHMTKLSRKMNNIQIKNINDLFNFGKIELITLRYSENKLIRLPFTV</sequence>
<name>A0A1V0SBZ6_9VIRU</name>
<evidence type="ECO:0000313" key="1">
    <source>
        <dbReference type="EMBL" id="ARF09235.1"/>
    </source>
</evidence>
<gene>
    <name evidence="1" type="ORF">Catovirus_2_184</name>
</gene>
<organism evidence="1">
    <name type="scientific">Catovirus CTV1</name>
    <dbReference type="NCBI Taxonomy" id="1977631"/>
    <lineage>
        <taxon>Viruses</taxon>
        <taxon>Varidnaviria</taxon>
        <taxon>Bamfordvirae</taxon>
        <taxon>Nucleocytoviricota</taxon>
        <taxon>Megaviricetes</taxon>
        <taxon>Imitervirales</taxon>
        <taxon>Mimiviridae</taxon>
        <taxon>Klosneuvirinae</taxon>
        <taxon>Catovirus</taxon>
    </lineage>
</organism>
<dbReference type="EMBL" id="KY684084">
    <property type="protein sequence ID" value="ARF09235.1"/>
    <property type="molecule type" value="Genomic_DNA"/>
</dbReference>
<proteinExistence type="predicted"/>
<protein>
    <submittedName>
        <fullName evidence="1">Uncharacterized protein</fullName>
    </submittedName>
</protein>
<accession>A0A1V0SBZ6</accession>
<reference evidence="1" key="1">
    <citation type="journal article" date="2017" name="Science">
        <title>Giant viruses with an expanded complement of translation system components.</title>
        <authorList>
            <person name="Schulz F."/>
            <person name="Yutin N."/>
            <person name="Ivanova N.N."/>
            <person name="Ortega D.R."/>
            <person name="Lee T.K."/>
            <person name="Vierheilig J."/>
            <person name="Daims H."/>
            <person name="Horn M."/>
            <person name="Wagner M."/>
            <person name="Jensen G.J."/>
            <person name="Kyrpides N.C."/>
            <person name="Koonin E.V."/>
            <person name="Woyke T."/>
        </authorList>
    </citation>
    <scope>NUCLEOTIDE SEQUENCE</scope>
    <source>
        <strain evidence="1">CTV1</strain>
    </source>
</reference>